<evidence type="ECO:0000313" key="1">
    <source>
        <dbReference type="EMBL" id="MBO8444448.1"/>
    </source>
</evidence>
<dbReference type="InterPro" id="IPR023198">
    <property type="entry name" value="PGP-like_dom2"/>
</dbReference>
<dbReference type="SFLD" id="SFLDG01129">
    <property type="entry name" value="C1.5:_HAD__Beta-PGM__Phosphata"/>
    <property type="match status" value="1"/>
</dbReference>
<name>A0A9D9EBB1_9BACT</name>
<dbReference type="CDD" id="cd07505">
    <property type="entry name" value="HAD_BPGM-like"/>
    <property type="match status" value="1"/>
</dbReference>
<proteinExistence type="predicted"/>
<dbReference type="EMBL" id="JADIMO010000024">
    <property type="protein sequence ID" value="MBO8444448.1"/>
    <property type="molecule type" value="Genomic_DNA"/>
</dbReference>
<dbReference type="InterPro" id="IPR041492">
    <property type="entry name" value="HAD_2"/>
</dbReference>
<dbReference type="Gene3D" id="1.10.150.240">
    <property type="entry name" value="Putative phosphatase, domain 2"/>
    <property type="match status" value="1"/>
</dbReference>
<dbReference type="SFLD" id="SFLDS00003">
    <property type="entry name" value="Haloacid_Dehalogenase"/>
    <property type="match status" value="1"/>
</dbReference>
<dbReference type="InterPro" id="IPR036412">
    <property type="entry name" value="HAD-like_sf"/>
</dbReference>
<comment type="caution">
    <text evidence="1">The sequence shown here is derived from an EMBL/GenBank/DDBJ whole genome shotgun (WGS) entry which is preliminary data.</text>
</comment>
<reference evidence="1" key="1">
    <citation type="submission" date="2020-10" db="EMBL/GenBank/DDBJ databases">
        <authorList>
            <person name="Gilroy R."/>
        </authorList>
    </citation>
    <scope>NUCLEOTIDE SEQUENCE</scope>
    <source>
        <strain evidence="1">D5-748</strain>
    </source>
</reference>
<dbReference type="Pfam" id="PF13419">
    <property type="entry name" value="HAD_2"/>
    <property type="match status" value="1"/>
</dbReference>
<dbReference type="GO" id="GO:0016787">
    <property type="term" value="F:hydrolase activity"/>
    <property type="evidence" value="ECO:0007669"/>
    <property type="project" value="UniProtKB-KW"/>
</dbReference>
<organism evidence="1 2">
    <name type="scientific">Candidatus Cryptobacteroides merdavium</name>
    <dbReference type="NCBI Taxonomy" id="2840769"/>
    <lineage>
        <taxon>Bacteria</taxon>
        <taxon>Pseudomonadati</taxon>
        <taxon>Bacteroidota</taxon>
        <taxon>Bacteroidia</taxon>
        <taxon>Bacteroidales</taxon>
        <taxon>Candidatus Cryptobacteroides</taxon>
    </lineage>
</organism>
<dbReference type="Gene3D" id="3.40.50.1000">
    <property type="entry name" value="HAD superfamily/HAD-like"/>
    <property type="match status" value="1"/>
</dbReference>
<dbReference type="SUPFAM" id="SSF56784">
    <property type="entry name" value="HAD-like"/>
    <property type="match status" value="1"/>
</dbReference>
<dbReference type="InterPro" id="IPR006439">
    <property type="entry name" value="HAD-SF_hydro_IA"/>
</dbReference>
<sequence length="215" mass="24182">MEKRAFLFDLDGVIFDTEGQYTVLWNRIGADWLGDADFGKKIKGQTLVQIFGRHFPDNEAARKDIQERLNRFEGEMSYEYVPGVEDFLRALAGNDIPRAIVTSSNRAKMEHVYRVHPEIRDMFTHIFTGEDFTRSKPAPDCYLLGMKTYGTAPEATFIFEDSFSGLQAAKDSGGNVIALATTNSREAVVPYAGLVIDDFKGLTPEAVMKNFCKDE</sequence>
<gene>
    <name evidence="1" type="ORF">IAC23_01955</name>
</gene>
<protein>
    <submittedName>
        <fullName evidence="1">HAD family hydrolase</fullName>
    </submittedName>
</protein>
<dbReference type="PANTHER" id="PTHR18901">
    <property type="entry name" value="2-DEOXYGLUCOSE-6-PHOSPHATE PHOSPHATASE 2"/>
    <property type="match status" value="1"/>
</dbReference>
<dbReference type="PANTHER" id="PTHR18901:SF38">
    <property type="entry name" value="PSEUDOURIDINE-5'-PHOSPHATASE"/>
    <property type="match status" value="1"/>
</dbReference>
<dbReference type="AlphaFoldDB" id="A0A9D9EBB1"/>
<dbReference type="Proteomes" id="UP000823619">
    <property type="component" value="Unassembled WGS sequence"/>
</dbReference>
<keyword evidence="1" id="KW-0378">Hydrolase</keyword>
<accession>A0A9D9EBB1</accession>
<dbReference type="NCBIfam" id="TIGR01509">
    <property type="entry name" value="HAD-SF-IA-v3"/>
    <property type="match status" value="1"/>
</dbReference>
<reference evidence="1" key="2">
    <citation type="journal article" date="2021" name="PeerJ">
        <title>Extensive microbial diversity within the chicken gut microbiome revealed by metagenomics and culture.</title>
        <authorList>
            <person name="Gilroy R."/>
            <person name="Ravi A."/>
            <person name="Getino M."/>
            <person name="Pursley I."/>
            <person name="Horton D.L."/>
            <person name="Alikhan N.F."/>
            <person name="Baker D."/>
            <person name="Gharbi K."/>
            <person name="Hall N."/>
            <person name="Watson M."/>
            <person name="Adriaenssens E.M."/>
            <person name="Foster-Nyarko E."/>
            <person name="Jarju S."/>
            <person name="Secka A."/>
            <person name="Antonio M."/>
            <person name="Oren A."/>
            <person name="Chaudhuri R.R."/>
            <person name="La Ragione R."/>
            <person name="Hildebrand F."/>
            <person name="Pallen M.J."/>
        </authorList>
    </citation>
    <scope>NUCLEOTIDE SEQUENCE</scope>
    <source>
        <strain evidence="1">D5-748</strain>
    </source>
</reference>
<dbReference type="InterPro" id="IPR023214">
    <property type="entry name" value="HAD_sf"/>
</dbReference>
<evidence type="ECO:0000313" key="2">
    <source>
        <dbReference type="Proteomes" id="UP000823619"/>
    </source>
</evidence>